<name>A0ABU6AGD5_9PSEU</name>
<evidence type="ECO:0000256" key="7">
    <source>
        <dbReference type="SAM" id="Phobius"/>
    </source>
</evidence>
<feature type="domain" description="Major facilitator superfamily (MFS) profile" evidence="8">
    <location>
        <begin position="4"/>
        <end position="410"/>
    </location>
</feature>
<feature type="transmembrane region" description="Helical" evidence="7">
    <location>
        <begin position="361"/>
        <end position="382"/>
    </location>
</feature>
<dbReference type="PANTHER" id="PTHR43045:SF1">
    <property type="entry name" value="SHIKIMATE TRANSPORTER"/>
    <property type="match status" value="1"/>
</dbReference>
<feature type="transmembrane region" description="Helical" evidence="7">
    <location>
        <begin position="296"/>
        <end position="316"/>
    </location>
</feature>
<feature type="transmembrane region" description="Helical" evidence="7">
    <location>
        <begin position="388"/>
        <end position="408"/>
    </location>
</feature>
<evidence type="ECO:0000256" key="1">
    <source>
        <dbReference type="ARBA" id="ARBA00004651"/>
    </source>
</evidence>
<evidence type="ECO:0000256" key="5">
    <source>
        <dbReference type="ARBA" id="ARBA00022989"/>
    </source>
</evidence>
<dbReference type="CDD" id="cd17369">
    <property type="entry name" value="MFS_ShiA_like"/>
    <property type="match status" value="1"/>
</dbReference>
<sequence length="428" mass="45633">MKKAFFASIVGTLIEWFDFFLYAAAATLVINEAFFPNVSPTVASIASLSTFAVGFVARPLGAAIFGHFGDRIGRKRVLTITLVMMGVATLVTGLLPTYSSIGIAAPIILVIIRFVQGVGVGGEYGGAVLMVFEHSRRDDRKGLFGSFPLAAASAGFLLASACLALINAVVTDEQFQSWGWRIPFVLSVLLLAFGYWIRRSVDESPEFEHAQETNKVTKLPMVEMFRDYPRQVLIATAMPICIAVSYSLIMVYMVSYAAGQGVDRGDLLVVTTIAQCLYIPLILTSGYLSDRIGRRAPMVVGMIGTGVWAFAFWPLISTGSSGLIFLGVAVALAFASATYGPQAAFQAELFPLHVRYSGVTFGYQLAQAIAGGLSPVLAVTLMAGFGTWVPIAIVTAIAAAISLSALWLSRNSMAATEAGSLSVVNARE</sequence>
<comment type="caution">
    <text evidence="9">The sequence shown here is derived from an EMBL/GenBank/DDBJ whole genome shotgun (WGS) entry which is preliminary data.</text>
</comment>
<comment type="subcellular location">
    <subcellularLocation>
        <location evidence="1">Cell membrane</location>
        <topology evidence="1">Multi-pass membrane protein</topology>
    </subcellularLocation>
</comment>
<feature type="transmembrane region" description="Helical" evidence="7">
    <location>
        <begin position="178"/>
        <end position="197"/>
    </location>
</feature>
<feature type="transmembrane region" description="Helical" evidence="7">
    <location>
        <begin position="267"/>
        <end position="289"/>
    </location>
</feature>
<keyword evidence="5 7" id="KW-1133">Transmembrane helix</keyword>
<accession>A0ABU6AGD5</accession>
<feature type="transmembrane region" description="Helical" evidence="7">
    <location>
        <begin position="322"/>
        <end position="340"/>
    </location>
</feature>
<evidence type="ECO:0000256" key="3">
    <source>
        <dbReference type="ARBA" id="ARBA00022475"/>
    </source>
</evidence>
<feature type="transmembrane region" description="Helical" evidence="7">
    <location>
        <begin position="101"/>
        <end position="122"/>
    </location>
</feature>
<feature type="transmembrane region" description="Helical" evidence="7">
    <location>
        <begin position="232"/>
        <end position="255"/>
    </location>
</feature>
<protein>
    <submittedName>
        <fullName evidence="9">MFS transporter</fullName>
    </submittedName>
</protein>
<dbReference type="InterPro" id="IPR036259">
    <property type="entry name" value="MFS_trans_sf"/>
</dbReference>
<keyword evidence="3" id="KW-1003">Cell membrane</keyword>
<evidence type="ECO:0000256" key="6">
    <source>
        <dbReference type="ARBA" id="ARBA00023136"/>
    </source>
</evidence>
<dbReference type="EMBL" id="JAWLNX010000019">
    <property type="protein sequence ID" value="MEB3370517.1"/>
    <property type="molecule type" value="Genomic_DNA"/>
</dbReference>
<gene>
    <name evidence="9" type="ORF">R4I43_24230</name>
</gene>
<dbReference type="InterPro" id="IPR020846">
    <property type="entry name" value="MFS_dom"/>
</dbReference>
<dbReference type="SUPFAM" id="SSF103473">
    <property type="entry name" value="MFS general substrate transporter"/>
    <property type="match status" value="1"/>
</dbReference>
<organism evidence="9 10">
    <name type="scientific">Saccharopolyspora mangrovi</name>
    <dbReference type="NCBI Taxonomy" id="3082379"/>
    <lineage>
        <taxon>Bacteria</taxon>
        <taxon>Bacillati</taxon>
        <taxon>Actinomycetota</taxon>
        <taxon>Actinomycetes</taxon>
        <taxon>Pseudonocardiales</taxon>
        <taxon>Pseudonocardiaceae</taxon>
        <taxon>Saccharopolyspora</taxon>
    </lineage>
</organism>
<dbReference type="RefSeq" id="WP_324267993.1">
    <property type="nucleotide sequence ID" value="NZ_JAWLNX010000019.1"/>
</dbReference>
<evidence type="ECO:0000259" key="8">
    <source>
        <dbReference type="PROSITE" id="PS50850"/>
    </source>
</evidence>
<dbReference type="PROSITE" id="PS00216">
    <property type="entry name" value="SUGAR_TRANSPORT_1"/>
    <property type="match status" value="1"/>
</dbReference>
<feature type="transmembrane region" description="Helical" evidence="7">
    <location>
        <begin position="77"/>
        <end position="95"/>
    </location>
</feature>
<keyword evidence="4 7" id="KW-0812">Transmembrane</keyword>
<keyword evidence="10" id="KW-1185">Reference proteome</keyword>
<evidence type="ECO:0000256" key="2">
    <source>
        <dbReference type="ARBA" id="ARBA00022448"/>
    </source>
</evidence>
<dbReference type="Proteomes" id="UP001327093">
    <property type="component" value="Unassembled WGS sequence"/>
</dbReference>
<proteinExistence type="predicted"/>
<feature type="transmembrane region" description="Helical" evidence="7">
    <location>
        <begin position="143"/>
        <end position="166"/>
    </location>
</feature>
<keyword evidence="6 7" id="KW-0472">Membrane</keyword>
<evidence type="ECO:0000313" key="10">
    <source>
        <dbReference type="Proteomes" id="UP001327093"/>
    </source>
</evidence>
<evidence type="ECO:0000313" key="9">
    <source>
        <dbReference type="EMBL" id="MEB3370517.1"/>
    </source>
</evidence>
<keyword evidence="2" id="KW-0813">Transport</keyword>
<feature type="transmembrane region" description="Helical" evidence="7">
    <location>
        <begin position="42"/>
        <end position="65"/>
    </location>
</feature>
<dbReference type="InterPro" id="IPR005829">
    <property type="entry name" value="Sugar_transporter_CS"/>
</dbReference>
<dbReference type="Pfam" id="PF07690">
    <property type="entry name" value="MFS_1"/>
    <property type="match status" value="1"/>
</dbReference>
<dbReference type="PANTHER" id="PTHR43045">
    <property type="entry name" value="SHIKIMATE TRANSPORTER"/>
    <property type="match status" value="1"/>
</dbReference>
<dbReference type="InterPro" id="IPR011701">
    <property type="entry name" value="MFS"/>
</dbReference>
<evidence type="ECO:0000256" key="4">
    <source>
        <dbReference type="ARBA" id="ARBA00022692"/>
    </source>
</evidence>
<dbReference type="Gene3D" id="1.20.1250.20">
    <property type="entry name" value="MFS general substrate transporter like domains"/>
    <property type="match status" value="2"/>
</dbReference>
<dbReference type="PROSITE" id="PS50850">
    <property type="entry name" value="MFS"/>
    <property type="match status" value="1"/>
</dbReference>
<reference evidence="9 10" key="1">
    <citation type="submission" date="2023-10" db="EMBL/GenBank/DDBJ databases">
        <title>Saccharopolyspora sp. nov., isolated from mangrove soil.</title>
        <authorList>
            <person name="Lu Y."/>
            <person name="Liu W."/>
        </authorList>
    </citation>
    <scope>NUCLEOTIDE SEQUENCE [LARGE SCALE GENOMIC DNA]</scope>
    <source>
        <strain evidence="9 10">S2-29</strain>
    </source>
</reference>